<gene>
    <name evidence="3" type="ORF">KFL_005050090</name>
</gene>
<evidence type="ECO:0000313" key="3">
    <source>
        <dbReference type="EMBL" id="GAQ89272.1"/>
    </source>
</evidence>
<dbReference type="PANTHER" id="PTHR36343:SF1">
    <property type="entry name" value="EXPRESSED PROTEIN"/>
    <property type="match status" value="1"/>
</dbReference>
<dbReference type="EMBL" id="DF237454">
    <property type="protein sequence ID" value="GAQ89272.1"/>
    <property type="molecule type" value="Genomic_DNA"/>
</dbReference>
<sequence>MAAAIQSTVASGLAAVAQLPTDTAVPRRHSSASCITSRIGRDSAFVPLNRLHAQTLCRPMTDEGRSSRGPVRALFGGGGNAEDKKKKGIKREEEPQEYFQTKAELQGKSTFADPLAIIGVLSIFLPFIILGAAFSAGLVKLPS</sequence>
<evidence type="ECO:0000256" key="1">
    <source>
        <dbReference type="SAM" id="MobiDB-lite"/>
    </source>
</evidence>
<name>A0A1Y1IGT4_KLENI</name>
<proteinExistence type="predicted"/>
<evidence type="ECO:0000256" key="2">
    <source>
        <dbReference type="SAM" id="Phobius"/>
    </source>
</evidence>
<keyword evidence="2" id="KW-0472">Membrane</keyword>
<evidence type="ECO:0000313" key="4">
    <source>
        <dbReference type="Proteomes" id="UP000054558"/>
    </source>
</evidence>
<feature type="region of interest" description="Disordered" evidence="1">
    <location>
        <begin position="60"/>
        <end position="95"/>
    </location>
</feature>
<dbReference type="AlphaFoldDB" id="A0A1Y1IGT4"/>
<accession>A0A1Y1IGT4</accession>
<feature type="compositionally biased region" description="Basic and acidic residues" evidence="1">
    <location>
        <begin position="81"/>
        <end position="93"/>
    </location>
</feature>
<keyword evidence="2" id="KW-1133">Transmembrane helix</keyword>
<protein>
    <submittedName>
        <fullName evidence="3">Uncharacterized protein</fullName>
    </submittedName>
</protein>
<dbReference type="OMA" id="LCIATHT"/>
<dbReference type="PANTHER" id="PTHR36343">
    <property type="entry name" value="EXPRESSED PROTEIN"/>
    <property type="match status" value="1"/>
</dbReference>
<organism evidence="3 4">
    <name type="scientific">Klebsormidium nitens</name>
    <name type="common">Green alga</name>
    <name type="synonym">Ulothrix nitens</name>
    <dbReference type="NCBI Taxonomy" id="105231"/>
    <lineage>
        <taxon>Eukaryota</taxon>
        <taxon>Viridiplantae</taxon>
        <taxon>Streptophyta</taxon>
        <taxon>Klebsormidiophyceae</taxon>
        <taxon>Klebsormidiales</taxon>
        <taxon>Klebsormidiaceae</taxon>
        <taxon>Klebsormidium</taxon>
    </lineage>
</organism>
<keyword evidence="2" id="KW-0812">Transmembrane</keyword>
<reference evidence="3 4" key="1">
    <citation type="journal article" date="2014" name="Nat. Commun.">
        <title>Klebsormidium flaccidum genome reveals primary factors for plant terrestrial adaptation.</title>
        <authorList>
            <person name="Hori K."/>
            <person name="Maruyama F."/>
            <person name="Fujisawa T."/>
            <person name="Togashi T."/>
            <person name="Yamamoto N."/>
            <person name="Seo M."/>
            <person name="Sato S."/>
            <person name="Yamada T."/>
            <person name="Mori H."/>
            <person name="Tajima N."/>
            <person name="Moriyama T."/>
            <person name="Ikeuchi M."/>
            <person name="Watanabe M."/>
            <person name="Wada H."/>
            <person name="Kobayashi K."/>
            <person name="Saito M."/>
            <person name="Masuda T."/>
            <person name="Sasaki-Sekimoto Y."/>
            <person name="Mashiguchi K."/>
            <person name="Awai K."/>
            <person name="Shimojima M."/>
            <person name="Masuda S."/>
            <person name="Iwai M."/>
            <person name="Nobusawa T."/>
            <person name="Narise T."/>
            <person name="Kondo S."/>
            <person name="Saito H."/>
            <person name="Sato R."/>
            <person name="Murakawa M."/>
            <person name="Ihara Y."/>
            <person name="Oshima-Yamada Y."/>
            <person name="Ohtaka K."/>
            <person name="Satoh M."/>
            <person name="Sonobe K."/>
            <person name="Ishii M."/>
            <person name="Ohtani R."/>
            <person name="Kanamori-Sato M."/>
            <person name="Honoki R."/>
            <person name="Miyazaki D."/>
            <person name="Mochizuki H."/>
            <person name="Umetsu J."/>
            <person name="Higashi K."/>
            <person name="Shibata D."/>
            <person name="Kamiya Y."/>
            <person name="Sato N."/>
            <person name="Nakamura Y."/>
            <person name="Tabata S."/>
            <person name="Ida S."/>
            <person name="Kurokawa K."/>
            <person name="Ohta H."/>
        </authorList>
    </citation>
    <scope>NUCLEOTIDE SEQUENCE [LARGE SCALE GENOMIC DNA]</scope>
    <source>
        <strain evidence="3 4">NIES-2285</strain>
    </source>
</reference>
<dbReference type="Proteomes" id="UP000054558">
    <property type="component" value="Unassembled WGS sequence"/>
</dbReference>
<dbReference type="OrthoDB" id="7333885at2759"/>
<feature type="transmembrane region" description="Helical" evidence="2">
    <location>
        <begin position="115"/>
        <end position="139"/>
    </location>
</feature>
<keyword evidence="4" id="KW-1185">Reference proteome</keyword>